<organism evidence="2 3">
    <name type="scientific">Helicostylum pulchrum</name>
    <dbReference type="NCBI Taxonomy" id="562976"/>
    <lineage>
        <taxon>Eukaryota</taxon>
        <taxon>Fungi</taxon>
        <taxon>Fungi incertae sedis</taxon>
        <taxon>Mucoromycota</taxon>
        <taxon>Mucoromycotina</taxon>
        <taxon>Mucoromycetes</taxon>
        <taxon>Mucorales</taxon>
        <taxon>Mucorineae</taxon>
        <taxon>Mucoraceae</taxon>
        <taxon>Helicostylum</taxon>
    </lineage>
</organism>
<keyword evidence="3" id="KW-1185">Reference proteome</keyword>
<accession>A0ABP9Y2F5</accession>
<evidence type="ECO:0000313" key="3">
    <source>
        <dbReference type="Proteomes" id="UP001476247"/>
    </source>
</evidence>
<name>A0ABP9Y2F5_9FUNG</name>
<feature type="region of interest" description="Disordered" evidence="1">
    <location>
        <begin position="177"/>
        <end position="246"/>
    </location>
</feature>
<comment type="caution">
    <text evidence="2">The sequence shown here is derived from an EMBL/GenBank/DDBJ whole genome shotgun (WGS) entry which is preliminary data.</text>
</comment>
<dbReference type="EMBL" id="BAABUJ010000016">
    <property type="protein sequence ID" value="GAA5800750.1"/>
    <property type="molecule type" value="Genomic_DNA"/>
</dbReference>
<sequence length="292" mass="33532">MLSKPYKHMNENLLIDTSNDQTGLQDDEQEAFMSFTPKTTDIQRRYTQKKPVRIDDFITNFEQERSPSLPTTPSIIIQDNNNLIEDEFDDFSDTARLTVNASSVSGFSRNKQHPSDHRSSIQYQRTSKLYEPAIIDPEIDQRTRRLNKVIHFDKSAVIRKLSRSIRRVSKRVINVHNNNSDSISQPKQQQNIQQQQHRTTVSEQPNDHDSDTSSFINEVIPLSKPISSNNPPPPPPPPDSPQNTTLLHSTSYYVNPEQKDTKEYIVLSGDSLKLLSPANPFRMCLANMLCWK</sequence>
<feature type="compositionally biased region" description="Low complexity" evidence="1">
    <location>
        <begin position="185"/>
        <end position="196"/>
    </location>
</feature>
<dbReference type="Proteomes" id="UP001476247">
    <property type="component" value="Unassembled WGS sequence"/>
</dbReference>
<proteinExistence type="predicted"/>
<feature type="region of interest" description="Disordered" evidence="1">
    <location>
        <begin position="104"/>
        <end position="125"/>
    </location>
</feature>
<protein>
    <submittedName>
        <fullName evidence="2">Uncharacterized protein</fullName>
    </submittedName>
</protein>
<evidence type="ECO:0000313" key="2">
    <source>
        <dbReference type="EMBL" id="GAA5800750.1"/>
    </source>
</evidence>
<reference evidence="2 3" key="1">
    <citation type="submission" date="2024-04" db="EMBL/GenBank/DDBJ databases">
        <title>genome sequences of Mucor flavus KT1a and Helicostylum pulchrum KT1b strains isolation_sourced from the surface of a dry-aged beef.</title>
        <authorList>
            <person name="Toyotome T."/>
            <person name="Hosono M."/>
            <person name="Torimaru M."/>
            <person name="Fukuda K."/>
            <person name="Mikami N."/>
        </authorList>
    </citation>
    <scope>NUCLEOTIDE SEQUENCE [LARGE SCALE GENOMIC DNA]</scope>
    <source>
        <strain evidence="2 3">KT1b</strain>
    </source>
</reference>
<feature type="compositionally biased region" description="Pro residues" evidence="1">
    <location>
        <begin position="230"/>
        <end position="240"/>
    </location>
</feature>
<gene>
    <name evidence="2" type="ORF">HPULCUR_006186</name>
</gene>
<evidence type="ECO:0000256" key="1">
    <source>
        <dbReference type="SAM" id="MobiDB-lite"/>
    </source>
</evidence>